<dbReference type="GO" id="GO:0000455">
    <property type="term" value="P:enzyme-directed rRNA pseudouridine synthesis"/>
    <property type="evidence" value="ECO:0007669"/>
    <property type="project" value="TreeGrafter"/>
</dbReference>
<dbReference type="GO" id="GO:0120159">
    <property type="term" value="F:rRNA pseudouridine synthase activity"/>
    <property type="evidence" value="ECO:0007669"/>
    <property type="project" value="UniProtKB-ARBA"/>
</dbReference>
<keyword evidence="2" id="KW-0413">Isomerase</keyword>
<dbReference type="AlphaFoldDB" id="A0A3T0E894"/>
<evidence type="ECO:0000259" key="3">
    <source>
        <dbReference type="SMART" id="SM00363"/>
    </source>
</evidence>
<proteinExistence type="inferred from homology"/>
<dbReference type="Gene3D" id="3.10.290.10">
    <property type="entry name" value="RNA-binding S4 domain"/>
    <property type="match status" value="1"/>
</dbReference>
<keyword evidence="5" id="KW-1185">Reference proteome</keyword>
<comment type="similarity">
    <text evidence="1">Belongs to the pseudouridine synthase RluA family.</text>
</comment>
<dbReference type="SMART" id="SM00363">
    <property type="entry name" value="S4"/>
    <property type="match status" value="1"/>
</dbReference>
<evidence type="ECO:0000313" key="5">
    <source>
        <dbReference type="Proteomes" id="UP000286954"/>
    </source>
</evidence>
<dbReference type="SUPFAM" id="SSF55174">
    <property type="entry name" value="Alpha-L RNA-binding motif"/>
    <property type="match status" value="1"/>
</dbReference>
<dbReference type="InterPro" id="IPR006145">
    <property type="entry name" value="PsdUridine_synth_RsuA/RluA"/>
</dbReference>
<dbReference type="OrthoDB" id="9807829at2"/>
<dbReference type="PROSITE" id="PS50889">
    <property type="entry name" value="S4"/>
    <property type="match status" value="1"/>
</dbReference>
<reference evidence="4 5" key="1">
    <citation type="submission" date="2016-12" db="EMBL/GenBank/DDBJ databases">
        <title>The genome of dimorphic prosthecate Glycocaulis alkaliphilus 6b-8t, isolated from crude oil dictates its adaptability in petroleum environments.</title>
        <authorList>
            <person name="Wu X.-L."/>
            <person name="Geng S."/>
        </authorList>
    </citation>
    <scope>NUCLEOTIDE SEQUENCE [LARGE SCALE GENOMIC DNA]</scope>
    <source>
        <strain evidence="4 5">6B-8</strain>
    </source>
</reference>
<name>A0A3T0E894_9PROT</name>
<dbReference type="InterPro" id="IPR020103">
    <property type="entry name" value="PsdUridine_synth_cat_dom_sf"/>
</dbReference>
<dbReference type="RefSeq" id="WP_127565823.1">
    <property type="nucleotide sequence ID" value="NZ_BMFB01000002.1"/>
</dbReference>
<gene>
    <name evidence="4" type="ORF">X907_0895</name>
</gene>
<dbReference type="PROSITE" id="PS01129">
    <property type="entry name" value="PSI_RLU"/>
    <property type="match status" value="1"/>
</dbReference>
<dbReference type="CDD" id="cd00165">
    <property type="entry name" value="S4"/>
    <property type="match status" value="1"/>
</dbReference>
<evidence type="ECO:0000313" key="4">
    <source>
        <dbReference type="EMBL" id="AZU03436.1"/>
    </source>
</evidence>
<dbReference type="Proteomes" id="UP000286954">
    <property type="component" value="Chromosome"/>
</dbReference>
<dbReference type="InterPro" id="IPR006224">
    <property type="entry name" value="PsdUridine_synth_RluA-like_CS"/>
</dbReference>
<evidence type="ECO:0000256" key="2">
    <source>
        <dbReference type="ARBA" id="ARBA00023235"/>
    </source>
</evidence>
<dbReference type="CDD" id="cd02869">
    <property type="entry name" value="PseudoU_synth_RluA_like"/>
    <property type="match status" value="1"/>
</dbReference>
<evidence type="ECO:0000256" key="1">
    <source>
        <dbReference type="ARBA" id="ARBA00010876"/>
    </source>
</evidence>
<dbReference type="PANTHER" id="PTHR21600:SF44">
    <property type="entry name" value="RIBOSOMAL LARGE SUBUNIT PSEUDOURIDINE SYNTHASE D"/>
    <property type="match status" value="1"/>
</dbReference>
<dbReference type="SUPFAM" id="SSF55120">
    <property type="entry name" value="Pseudouridine synthase"/>
    <property type="match status" value="1"/>
</dbReference>
<dbReference type="InterPro" id="IPR002942">
    <property type="entry name" value="S4_RNA-bd"/>
</dbReference>
<dbReference type="KEGG" id="gak:X907_0895"/>
<dbReference type="InterPro" id="IPR050188">
    <property type="entry name" value="RluA_PseudoU_synthase"/>
</dbReference>
<dbReference type="InterPro" id="IPR036986">
    <property type="entry name" value="S4_RNA-bd_sf"/>
</dbReference>
<dbReference type="Gene3D" id="3.30.2350.10">
    <property type="entry name" value="Pseudouridine synthase"/>
    <property type="match status" value="1"/>
</dbReference>
<organism evidence="4 5">
    <name type="scientific">Glycocaulis alkaliphilus</name>
    <dbReference type="NCBI Taxonomy" id="1434191"/>
    <lineage>
        <taxon>Bacteria</taxon>
        <taxon>Pseudomonadati</taxon>
        <taxon>Pseudomonadota</taxon>
        <taxon>Alphaproteobacteria</taxon>
        <taxon>Maricaulales</taxon>
        <taxon>Maricaulaceae</taxon>
        <taxon>Glycocaulis</taxon>
    </lineage>
</organism>
<protein>
    <submittedName>
        <fullName evidence="4">Ribosomal large subunit pseudouridine synthase C</fullName>
    </submittedName>
</protein>
<feature type="domain" description="RNA-binding S4" evidence="3">
    <location>
        <begin position="16"/>
        <end position="75"/>
    </location>
</feature>
<dbReference type="Pfam" id="PF00849">
    <property type="entry name" value="PseudoU_synth_2"/>
    <property type="match status" value="1"/>
</dbReference>
<accession>A0A3T0E894</accession>
<dbReference type="GO" id="GO:0003723">
    <property type="term" value="F:RNA binding"/>
    <property type="evidence" value="ECO:0007669"/>
    <property type="project" value="InterPro"/>
</dbReference>
<sequence>MSKVEIRTVAPDEADIRLDRWFRRHFPHVTHGALEKLLRTGQVRVDGGRVKGNHRLEAGQEIRIPPLPAPGEAAPPKTISAEDKAFARSMVLYEDDTLIALNKPPGLPVQGGSKVVRHLDGLLDAFGTGDRRPRLVHRLDKDTSGVIVVAKGASHAATLAALFKGRDLEKTYWAIALGIMMPRAGEITGYMKKTASTQGDRELMVAARHGEEGAQYALTRYATADEAGRRASWVVLRPETGRTHQLRVHLAAAGHAIQGDGKYVCDVPPLGGVSQKLHLHARKLVIPREGKKPLVLEAPLPKHMADTFEALGFDAGMDMRAIEAQLA</sequence>
<dbReference type="PANTHER" id="PTHR21600">
    <property type="entry name" value="MITOCHONDRIAL RNA PSEUDOURIDINE SYNTHASE"/>
    <property type="match status" value="1"/>
</dbReference>
<dbReference type="EMBL" id="CP018911">
    <property type="protein sequence ID" value="AZU03436.1"/>
    <property type="molecule type" value="Genomic_DNA"/>
</dbReference>